<evidence type="ECO:0000256" key="1">
    <source>
        <dbReference type="SAM" id="MobiDB-lite"/>
    </source>
</evidence>
<organism evidence="2 3">
    <name type="scientific">Champsocephalus gunnari</name>
    <name type="common">Mackerel icefish</name>
    <dbReference type="NCBI Taxonomy" id="52237"/>
    <lineage>
        <taxon>Eukaryota</taxon>
        <taxon>Metazoa</taxon>
        <taxon>Chordata</taxon>
        <taxon>Craniata</taxon>
        <taxon>Vertebrata</taxon>
        <taxon>Euteleostomi</taxon>
        <taxon>Actinopterygii</taxon>
        <taxon>Neopterygii</taxon>
        <taxon>Teleostei</taxon>
        <taxon>Neoteleostei</taxon>
        <taxon>Acanthomorphata</taxon>
        <taxon>Eupercaria</taxon>
        <taxon>Perciformes</taxon>
        <taxon>Notothenioidei</taxon>
        <taxon>Channichthyidae</taxon>
        <taxon>Champsocephalus</taxon>
    </lineage>
</organism>
<name>A0AAN8DHE9_CHAGU</name>
<sequence>MKRWTREEVKSGDKEGSLLCGPRAEEILIWGGGGFWMSRGGGSPAGGGPLTERGSTAGSLLIVFDARREKWGFLHTSVGGSPPPDTKTSPDWTRGRQWTDTEAQLLCFPTDASPFAHKS</sequence>
<keyword evidence="3" id="KW-1185">Reference proteome</keyword>
<dbReference type="EMBL" id="JAURVH010001522">
    <property type="protein sequence ID" value="KAK5922876.1"/>
    <property type="molecule type" value="Genomic_DNA"/>
</dbReference>
<evidence type="ECO:0000313" key="3">
    <source>
        <dbReference type="Proteomes" id="UP001331515"/>
    </source>
</evidence>
<dbReference type="Proteomes" id="UP001331515">
    <property type="component" value="Unassembled WGS sequence"/>
</dbReference>
<evidence type="ECO:0000313" key="2">
    <source>
        <dbReference type="EMBL" id="KAK5922876.1"/>
    </source>
</evidence>
<reference evidence="2 3" key="1">
    <citation type="journal article" date="2023" name="Mol. Biol. Evol.">
        <title>Genomics of Secondarily Temperate Adaptation in the Only Non-Antarctic Icefish.</title>
        <authorList>
            <person name="Rivera-Colon A.G."/>
            <person name="Rayamajhi N."/>
            <person name="Minhas B.F."/>
            <person name="Madrigal G."/>
            <person name="Bilyk K.T."/>
            <person name="Yoon V."/>
            <person name="Hune M."/>
            <person name="Gregory S."/>
            <person name="Cheng C.H.C."/>
            <person name="Catchen J.M."/>
        </authorList>
    </citation>
    <scope>NUCLEOTIDE SEQUENCE [LARGE SCALE GENOMIC DNA]</scope>
    <source>
        <tissue evidence="2">White muscle</tissue>
    </source>
</reference>
<accession>A0AAN8DHE9</accession>
<comment type="caution">
    <text evidence="2">The sequence shown here is derived from an EMBL/GenBank/DDBJ whole genome shotgun (WGS) entry which is preliminary data.</text>
</comment>
<dbReference type="AlphaFoldDB" id="A0AAN8DHE9"/>
<proteinExistence type="predicted"/>
<protein>
    <submittedName>
        <fullName evidence="2">Uncharacterized protein</fullName>
    </submittedName>
</protein>
<gene>
    <name evidence="2" type="ORF">CgunFtcFv8_020104</name>
</gene>
<feature type="region of interest" description="Disordered" evidence="1">
    <location>
        <begin position="74"/>
        <end position="94"/>
    </location>
</feature>